<keyword evidence="2" id="KW-1185">Reference proteome</keyword>
<proteinExistence type="predicted"/>
<dbReference type="RefSeq" id="WP_268887446.1">
    <property type="nucleotide sequence ID" value="NZ_BNJG01000006.1"/>
</dbReference>
<dbReference type="Proteomes" id="UP000654345">
    <property type="component" value="Unassembled WGS sequence"/>
</dbReference>
<comment type="caution">
    <text evidence="1">The sequence shown here is derived from an EMBL/GenBank/DDBJ whole genome shotgun (WGS) entry which is preliminary data.</text>
</comment>
<accession>A0ABQ3V656</accession>
<evidence type="ECO:0000313" key="1">
    <source>
        <dbReference type="EMBL" id="GHO60711.1"/>
    </source>
</evidence>
<gene>
    <name evidence="1" type="ORF">KSB_91860</name>
</gene>
<protein>
    <recommendedName>
        <fullName evidence="3">Reverse transcriptase N-terminal domain-containing protein</fullName>
    </recommendedName>
</protein>
<evidence type="ECO:0000313" key="2">
    <source>
        <dbReference type="Proteomes" id="UP000654345"/>
    </source>
</evidence>
<evidence type="ECO:0008006" key="3">
    <source>
        <dbReference type="Google" id="ProtNLM"/>
    </source>
</evidence>
<sequence length="40" mass="4552">MTANTFAGAASHSVTKWHQINWAAVHRNVRRLQARIVVRP</sequence>
<name>A0ABQ3V656_9CHLR</name>
<dbReference type="EMBL" id="BNJG01000006">
    <property type="protein sequence ID" value="GHO60711.1"/>
    <property type="molecule type" value="Genomic_DNA"/>
</dbReference>
<organism evidence="1 2">
    <name type="scientific">Ktedonobacter robiniae</name>
    <dbReference type="NCBI Taxonomy" id="2778365"/>
    <lineage>
        <taxon>Bacteria</taxon>
        <taxon>Bacillati</taxon>
        <taxon>Chloroflexota</taxon>
        <taxon>Ktedonobacteria</taxon>
        <taxon>Ktedonobacterales</taxon>
        <taxon>Ktedonobacteraceae</taxon>
        <taxon>Ktedonobacter</taxon>
    </lineage>
</organism>
<reference evidence="1 2" key="1">
    <citation type="journal article" date="2021" name="Int. J. Syst. Evol. Microbiol.">
        <title>Reticulibacter mediterranei gen. nov., sp. nov., within the new family Reticulibacteraceae fam. nov., and Ktedonospora formicarum gen. nov., sp. nov., Ktedonobacter robiniae sp. nov., Dictyobacter formicarum sp. nov. and Dictyobacter arantiisoli sp. nov., belonging to the class Ktedonobacteria.</title>
        <authorList>
            <person name="Yabe S."/>
            <person name="Zheng Y."/>
            <person name="Wang C.M."/>
            <person name="Sakai Y."/>
            <person name="Abe K."/>
            <person name="Yokota A."/>
            <person name="Donadio S."/>
            <person name="Cavaletti L."/>
            <person name="Monciardini P."/>
        </authorList>
    </citation>
    <scope>NUCLEOTIDE SEQUENCE [LARGE SCALE GENOMIC DNA]</scope>
    <source>
        <strain evidence="1 2">SOSP1-30</strain>
    </source>
</reference>